<dbReference type="EMBL" id="VFOW01000001">
    <property type="protein sequence ID" value="TQL75715.1"/>
    <property type="molecule type" value="Genomic_DNA"/>
</dbReference>
<evidence type="ECO:0000313" key="1">
    <source>
        <dbReference type="EMBL" id="TQL75715.1"/>
    </source>
</evidence>
<comment type="caution">
    <text evidence="1">The sequence shown here is derived from an EMBL/GenBank/DDBJ whole genome shotgun (WGS) entry which is preliminary data.</text>
</comment>
<dbReference type="Proteomes" id="UP000317043">
    <property type="component" value="Unassembled WGS sequence"/>
</dbReference>
<proteinExistence type="predicted"/>
<evidence type="ECO:0000313" key="2">
    <source>
        <dbReference type="Proteomes" id="UP000317043"/>
    </source>
</evidence>
<dbReference type="OrthoDB" id="3296212at2"/>
<gene>
    <name evidence="1" type="ORF">FB566_1227</name>
</gene>
<dbReference type="AlphaFoldDB" id="A0A543AT75"/>
<accession>A0A543AT75</accession>
<keyword evidence="2" id="KW-1185">Reference proteome</keyword>
<organism evidence="1 2">
    <name type="scientific">Stackebrandtia endophytica</name>
    <dbReference type="NCBI Taxonomy" id="1496996"/>
    <lineage>
        <taxon>Bacteria</taxon>
        <taxon>Bacillati</taxon>
        <taxon>Actinomycetota</taxon>
        <taxon>Actinomycetes</taxon>
        <taxon>Glycomycetales</taxon>
        <taxon>Glycomycetaceae</taxon>
        <taxon>Stackebrandtia</taxon>
    </lineage>
</organism>
<sequence length="325" mass="34923">MSSIVRHITPIAPDHATGLIAEVYEQVNREFSSIGPAVQMLTPSEQIAAAAWVLLREAQLATGEVPLTHKMMVALGVAQVNRFGYDEAAFLAMLRIIGRSDLAALIEAGETPADPALARPLSWARSTGEPSPRELAEHRAELIGTALFSHFIHRMGAAMLPAGLHPGTLRTDDEPPFEGAPVFRTPKPAEPGLGLRLLADNPRRKPPTWASGPIGTAYAALASAAAQGVHLLTESAGRVASEVIARHRGRRVWHGAPWESDLASLTEVERRGAELAILAGLAPERITDALVRSWRATDEQFSDHCTVYLLSFGAMSAVERIEADV</sequence>
<protein>
    <submittedName>
        <fullName evidence="1">Uncharacterized protein</fullName>
    </submittedName>
</protein>
<dbReference type="RefSeq" id="WP_142036010.1">
    <property type="nucleotide sequence ID" value="NZ_JBHTGS010000001.1"/>
</dbReference>
<dbReference type="InterPro" id="IPR029032">
    <property type="entry name" value="AhpD-like"/>
</dbReference>
<reference evidence="1 2" key="1">
    <citation type="submission" date="2019-06" db="EMBL/GenBank/DDBJ databases">
        <title>Sequencing the genomes of 1000 actinobacteria strains.</title>
        <authorList>
            <person name="Klenk H.-P."/>
        </authorList>
    </citation>
    <scope>NUCLEOTIDE SEQUENCE [LARGE SCALE GENOMIC DNA]</scope>
    <source>
        <strain evidence="1 2">DSM 45928</strain>
    </source>
</reference>
<name>A0A543AT75_9ACTN</name>
<dbReference type="SUPFAM" id="SSF69118">
    <property type="entry name" value="AhpD-like"/>
    <property type="match status" value="1"/>
</dbReference>
<dbReference type="InParanoid" id="A0A543AT75"/>
<dbReference type="Gene3D" id="1.20.1290.10">
    <property type="entry name" value="AhpD-like"/>
    <property type="match status" value="1"/>
</dbReference>